<name>A0A6C2TZB5_PONDE</name>
<keyword evidence="2" id="KW-1185">Reference proteome</keyword>
<gene>
    <name evidence="1" type="ORF">PDESU_01255</name>
</gene>
<dbReference type="AlphaFoldDB" id="A0A6C2TZB5"/>
<evidence type="ECO:0000313" key="2">
    <source>
        <dbReference type="Proteomes" id="UP000366872"/>
    </source>
</evidence>
<accession>A0A6C2TZB5</accession>
<sequence>MPLFSALMNDSLKAYVEQYVELETGLQELVLMQCASLCAQCTSVCCDAVICREAIESPFLKQVHQQADLFDEQEGFLTPTGCRLKKGRPSVCYEYFCDNQFFYQSDDRHAGILQILGSLLFHATRNAQGETPLLEIMQEEELDRLDFQRLEEQMKESLQALETIRSFYRNGTLPEHSRIALKRIHIHTEFDTPAESSAHHYPG</sequence>
<dbReference type="EMBL" id="CAAHFG010000001">
    <property type="protein sequence ID" value="VGO12701.1"/>
    <property type="molecule type" value="Genomic_DNA"/>
</dbReference>
<dbReference type="Proteomes" id="UP000366872">
    <property type="component" value="Unassembled WGS sequence"/>
</dbReference>
<proteinExistence type="predicted"/>
<protein>
    <submittedName>
        <fullName evidence="1">Uncharacterized protein</fullName>
    </submittedName>
</protein>
<reference evidence="1 2" key="1">
    <citation type="submission" date="2019-04" db="EMBL/GenBank/DDBJ databases">
        <authorList>
            <person name="Van Vliet M D."/>
        </authorList>
    </citation>
    <scope>NUCLEOTIDE SEQUENCE [LARGE SCALE GENOMIC DNA]</scope>
    <source>
        <strain evidence="1 2">F1</strain>
    </source>
</reference>
<organism evidence="1 2">
    <name type="scientific">Pontiella desulfatans</name>
    <dbReference type="NCBI Taxonomy" id="2750659"/>
    <lineage>
        <taxon>Bacteria</taxon>
        <taxon>Pseudomonadati</taxon>
        <taxon>Kiritimatiellota</taxon>
        <taxon>Kiritimatiellia</taxon>
        <taxon>Kiritimatiellales</taxon>
        <taxon>Pontiellaceae</taxon>
        <taxon>Pontiella</taxon>
    </lineage>
</organism>
<evidence type="ECO:0000313" key="1">
    <source>
        <dbReference type="EMBL" id="VGO12701.1"/>
    </source>
</evidence>